<evidence type="ECO:0000256" key="1">
    <source>
        <dbReference type="SAM" id="SignalP"/>
    </source>
</evidence>
<dbReference type="Proteomes" id="UP001207736">
    <property type="component" value="Unassembled WGS sequence"/>
</dbReference>
<reference evidence="4 7" key="1">
    <citation type="submission" date="2021-11" db="EMBL/GenBank/DDBJ databases">
        <title>Draft genome sequence of Capnocytophaga sp. strain KC07075 isolated from cat oral cavity.</title>
        <authorList>
            <person name="Suzuki M."/>
            <person name="Imaoka K."/>
            <person name="Kimura M."/>
            <person name="Morikawa S."/>
            <person name="Maeda K."/>
        </authorList>
    </citation>
    <scope>NUCLEOTIDE SEQUENCE</scope>
    <source>
        <strain evidence="4">KC07075</strain>
        <strain evidence="5 7">KC07079</strain>
    </source>
</reference>
<dbReference type="Proteomes" id="UP001208692">
    <property type="component" value="Unassembled WGS sequence"/>
</dbReference>
<dbReference type="Pfam" id="PF16173">
    <property type="entry name" value="DUF4874"/>
    <property type="match status" value="1"/>
</dbReference>
<feature type="chain" id="PRO_5043719367" description="DUF4832 domain-containing protein" evidence="1">
    <location>
        <begin position="24"/>
        <end position="479"/>
    </location>
</feature>
<dbReference type="InterPro" id="IPR032379">
    <property type="entry name" value="DUF4874"/>
</dbReference>
<evidence type="ECO:0000259" key="2">
    <source>
        <dbReference type="Pfam" id="PF16116"/>
    </source>
</evidence>
<evidence type="ECO:0000313" key="4">
    <source>
        <dbReference type="EMBL" id="GJM49806.1"/>
    </source>
</evidence>
<keyword evidence="7" id="KW-1185">Reference proteome</keyword>
<dbReference type="InterPro" id="IPR032267">
    <property type="entry name" value="DUF4832"/>
</dbReference>
<proteinExistence type="predicted"/>
<protein>
    <recommendedName>
        <fullName evidence="8">DUF4832 domain-containing protein</fullName>
    </recommendedName>
</protein>
<organism evidence="4 6">
    <name type="scientific">Capnocytophaga catalasegens</name>
    <dbReference type="NCBI Taxonomy" id="1004260"/>
    <lineage>
        <taxon>Bacteria</taxon>
        <taxon>Pseudomonadati</taxon>
        <taxon>Bacteroidota</taxon>
        <taxon>Flavobacteriia</taxon>
        <taxon>Flavobacteriales</taxon>
        <taxon>Flavobacteriaceae</taxon>
        <taxon>Capnocytophaga</taxon>
    </lineage>
</organism>
<keyword evidence="1" id="KW-0732">Signal</keyword>
<dbReference type="EMBL" id="BQKB01000023">
    <property type="protein sequence ID" value="GJM52971.1"/>
    <property type="molecule type" value="Genomic_DNA"/>
</dbReference>
<dbReference type="AlphaFoldDB" id="A0AAV5AWU8"/>
<sequence length="479" mass="55970">MKKRNLWIVLSIILSLNCTNSIGSDTTENTEQDVAQEVKDGQEPQEELIKVTYKESQQIITNPERGFYAYADFKSNENTTLSENKLREYRSQGISLVYNVYYMYDFQNKPISEAYLQRIRTNMQTLRNGGCKAILRFAYSSDEGKKPWDAPWAITQKHIEQLRPIFQEYADVICVLQAGFIGVWGEWYYTDNYIFEPNKEQYQPRRKLLDALLDALPKERMVCVRYPQAKLYSYNIEPNQTITEQTAYNQEPLSRIGYHNDCFLADKDDTGTFQNIPQYRTYWEKESKFLPMGGETCRLSSFSACTNALSDMEKYHWSYINKDYQTDVIRQWENNNCLDQIKRRLGYRFVLTEGTFSKNAVSGMPFFVEMKLKNIGWAAPFNPRKVEIVLVGNQGSYKVAIKKDPRFWFAGQDIVIKVRFKLPESLKEGTYDVYLNLPDPKESLYSRPEFSIQLANEGIWNASLGYNKLHTIRVTTSKQ</sequence>
<evidence type="ECO:0008006" key="8">
    <source>
        <dbReference type="Google" id="ProtNLM"/>
    </source>
</evidence>
<evidence type="ECO:0000313" key="5">
    <source>
        <dbReference type="EMBL" id="GJM52971.1"/>
    </source>
</evidence>
<dbReference type="EMBL" id="BQKA01000013">
    <property type="protein sequence ID" value="GJM49806.1"/>
    <property type="molecule type" value="Genomic_DNA"/>
</dbReference>
<evidence type="ECO:0000259" key="3">
    <source>
        <dbReference type="Pfam" id="PF16173"/>
    </source>
</evidence>
<evidence type="ECO:0000313" key="6">
    <source>
        <dbReference type="Proteomes" id="UP001207736"/>
    </source>
</evidence>
<accession>A0AAV5AWU8</accession>
<dbReference type="Pfam" id="PF16116">
    <property type="entry name" value="DUF4832"/>
    <property type="match status" value="1"/>
</dbReference>
<name>A0AAV5AWU8_9FLAO</name>
<evidence type="ECO:0000313" key="7">
    <source>
        <dbReference type="Proteomes" id="UP001208692"/>
    </source>
</evidence>
<comment type="caution">
    <text evidence="4">The sequence shown here is derived from an EMBL/GenBank/DDBJ whole genome shotgun (WGS) entry which is preliminary data.</text>
</comment>
<feature type="domain" description="DUF4832" evidence="2">
    <location>
        <begin position="255"/>
        <end position="456"/>
    </location>
</feature>
<dbReference type="RefSeq" id="WP_264846811.1">
    <property type="nucleotide sequence ID" value="NZ_BPMA01000031.1"/>
</dbReference>
<gene>
    <name evidence="4" type="ORF">RCZ15_07810</name>
    <name evidence="5" type="ORF">RCZ16_12880</name>
</gene>
<feature type="signal peptide" evidence="1">
    <location>
        <begin position="1"/>
        <end position="23"/>
    </location>
</feature>
<feature type="domain" description="DUF4874" evidence="3">
    <location>
        <begin position="62"/>
        <end position="228"/>
    </location>
</feature>